<dbReference type="Proteomes" id="UP000193467">
    <property type="component" value="Unassembled WGS sequence"/>
</dbReference>
<dbReference type="InParanoid" id="A0A1Y2EWJ0"/>
<protein>
    <submittedName>
        <fullName evidence="1">Uncharacterized protein</fullName>
    </submittedName>
</protein>
<comment type="caution">
    <text evidence="1">The sequence shown here is derived from an EMBL/GenBank/DDBJ whole genome shotgun (WGS) entry which is preliminary data.</text>
</comment>
<name>A0A1Y2EWJ0_9BASI</name>
<evidence type="ECO:0000313" key="1">
    <source>
        <dbReference type="EMBL" id="ORY75971.1"/>
    </source>
</evidence>
<dbReference type="AlphaFoldDB" id="A0A1Y2EWJ0"/>
<proteinExistence type="predicted"/>
<dbReference type="EMBL" id="MCGR01000036">
    <property type="protein sequence ID" value="ORY75971.1"/>
    <property type="molecule type" value="Genomic_DNA"/>
</dbReference>
<sequence>MGSSNIEQKPPIVSLPLWSSNPLLIKHATLSKNLRALHQYGSSTRSSRSPPIEEIRQLLQPPPVIIAFGELGRWESADGTGAAKVVVLLQEDRSKDVGVEWGGVGDGQLFARGDASARAEDERVESGGVGEVEAAVGLAGVVKALCEEW</sequence>
<organism evidence="1 2">
    <name type="scientific">Leucosporidium creatinivorum</name>
    <dbReference type="NCBI Taxonomy" id="106004"/>
    <lineage>
        <taxon>Eukaryota</taxon>
        <taxon>Fungi</taxon>
        <taxon>Dikarya</taxon>
        <taxon>Basidiomycota</taxon>
        <taxon>Pucciniomycotina</taxon>
        <taxon>Microbotryomycetes</taxon>
        <taxon>Leucosporidiales</taxon>
        <taxon>Leucosporidium</taxon>
    </lineage>
</organism>
<evidence type="ECO:0000313" key="2">
    <source>
        <dbReference type="Proteomes" id="UP000193467"/>
    </source>
</evidence>
<gene>
    <name evidence="1" type="ORF">BCR35DRAFT_124488</name>
</gene>
<reference evidence="1 2" key="1">
    <citation type="submission" date="2016-07" db="EMBL/GenBank/DDBJ databases">
        <title>Pervasive Adenine N6-methylation of Active Genes in Fungi.</title>
        <authorList>
            <consortium name="DOE Joint Genome Institute"/>
            <person name="Mondo S.J."/>
            <person name="Dannebaum R.O."/>
            <person name="Kuo R.C."/>
            <person name="Labutti K."/>
            <person name="Haridas S."/>
            <person name="Kuo A."/>
            <person name="Salamov A."/>
            <person name="Ahrendt S.R."/>
            <person name="Lipzen A."/>
            <person name="Sullivan W."/>
            <person name="Andreopoulos W.B."/>
            <person name="Clum A."/>
            <person name="Lindquist E."/>
            <person name="Daum C."/>
            <person name="Ramamoorthy G.K."/>
            <person name="Gryganskyi A."/>
            <person name="Culley D."/>
            <person name="Magnuson J.K."/>
            <person name="James T.Y."/>
            <person name="O'Malley M.A."/>
            <person name="Stajich J.E."/>
            <person name="Spatafora J.W."/>
            <person name="Visel A."/>
            <person name="Grigoriev I.V."/>
        </authorList>
    </citation>
    <scope>NUCLEOTIDE SEQUENCE [LARGE SCALE GENOMIC DNA]</scope>
    <source>
        <strain evidence="1 2">62-1032</strain>
    </source>
</reference>
<keyword evidence="2" id="KW-1185">Reference proteome</keyword>
<accession>A0A1Y2EWJ0</accession>